<protein>
    <submittedName>
        <fullName evidence="1">Uncharacterized protein</fullName>
    </submittedName>
</protein>
<comment type="caution">
    <text evidence="1">The sequence shown here is derived from an EMBL/GenBank/DDBJ whole genome shotgun (WGS) entry which is preliminary data.</text>
</comment>
<dbReference type="Proteomes" id="UP001638806">
    <property type="component" value="Unassembled WGS sequence"/>
</dbReference>
<reference evidence="1" key="1">
    <citation type="submission" date="2024-12" db="EMBL/GenBank/DDBJ databases">
        <title>Comparative genomics and development of molecular markers within Purpureocillium lilacinum and among Purpureocillium species.</title>
        <authorList>
            <person name="Yeh Z.-Y."/>
            <person name="Ni N.-T."/>
            <person name="Lo P.-H."/>
            <person name="Mushyakhwo K."/>
            <person name="Lin C.-F."/>
            <person name="Nai Y.-S."/>
        </authorList>
    </citation>
    <scope>NUCLEOTIDE SEQUENCE</scope>
    <source>
        <strain evidence="1">NCHU-NPUST-175</strain>
    </source>
</reference>
<sequence>MDQRAAAETQASRPPGRAPPRGREASENLRWQVDGQAGPEGFIRRSSPSTGRRRQSTAQARYNVSIAMHDVIGDASDRSWVRAVDSRRRASMAARPLHQEAPARGSHAPRHRAAAAVELRKMAHLAPFEVAAAAHHGNEPVRNIIPFNSRFWSSVELARASDAALVT</sequence>
<evidence type="ECO:0000313" key="1">
    <source>
        <dbReference type="EMBL" id="KAL3962549.1"/>
    </source>
</evidence>
<accession>A0ACC4E477</accession>
<evidence type="ECO:0000313" key="2">
    <source>
        <dbReference type="Proteomes" id="UP001638806"/>
    </source>
</evidence>
<keyword evidence="2" id="KW-1185">Reference proteome</keyword>
<dbReference type="EMBL" id="JBGNUJ010000003">
    <property type="protein sequence ID" value="KAL3962549.1"/>
    <property type="molecule type" value="Genomic_DNA"/>
</dbReference>
<organism evidence="1 2">
    <name type="scientific">Purpureocillium lilacinum</name>
    <name type="common">Paecilomyces lilacinus</name>
    <dbReference type="NCBI Taxonomy" id="33203"/>
    <lineage>
        <taxon>Eukaryota</taxon>
        <taxon>Fungi</taxon>
        <taxon>Dikarya</taxon>
        <taxon>Ascomycota</taxon>
        <taxon>Pezizomycotina</taxon>
        <taxon>Sordariomycetes</taxon>
        <taxon>Hypocreomycetidae</taxon>
        <taxon>Hypocreales</taxon>
        <taxon>Ophiocordycipitaceae</taxon>
        <taxon>Purpureocillium</taxon>
    </lineage>
</organism>
<gene>
    <name evidence="1" type="ORF">ACCO45_004072</name>
</gene>
<proteinExistence type="predicted"/>
<name>A0ACC4E477_PURLI</name>